<evidence type="ECO:0000256" key="1">
    <source>
        <dbReference type="SAM" id="MobiDB-lite"/>
    </source>
</evidence>
<proteinExistence type="predicted"/>
<reference evidence="2" key="1">
    <citation type="journal article" date="2015" name="Nature">
        <title>Complex archaea that bridge the gap between prokaryotes and eukaryotes.</title>
        <authorList>
            <person name="Spang A."/>
            <person name="Saw J.H."/>
            <person name="Jorgensen S.L."/>
            <person name="Zaremba-Niedzwiedzka K."/>
            <person name="Martijn J."/>
            <person name="Lind A.E."/>
            <person name="van Eijk R."/>
            <person name="Schleper C."/>
            <person name="Guy L."/>
            <person name="Ettema T.J."/>
        </authorList>
    </citation>
    <scope>NUCLEOTIDE SEQUENCE</scope>
</reference>
<organism evidence="2">
    <name type="scientific">marine sediment metagenome</name>
    <dbReference type="NCBI Taxonomy" id="412755"/>
    <lineage>
        <taxon>unclassified sequences</taxon>
        <taxon>metagenomes</taxon>
        <taxon>ecological metagenomes</taxon>
    </lineage>
</organism>
<dbReference type="AlphaFoldDB" id="A0A0F8ZKY2"/>
<accession>A0A0F8ZKY2</accession>
<sequence length="159" mass="17831">GRYVSSDPMGLFGDLNTYLYARANPLRYVDPFGLWPAVGEDCVVVVTDTRNMSNIDFHFGPINSYTIYIVLGKPRGTGSWLKFFSDVDIKSITYYSQEVSKTTSTWTEQDYKVVCTDECGNETENQSGSPEISNENTTTSGYTDRWFGSSDDKLPPLPL</sequence>
<evidence type="ECO:0008006" key="3">
    <source>
        <dbReference type="Google" id="ProtNLM"/>
    </source>
</evidence>
<gene>
    <name evidence="2" type="ORF">LCGC14_2682490</name>
</gene>
<name>A0A0F8ZKY2_9ZZZZ</name>
<dbReference type="EMBL" id="LAZR01047326">
    <property type="protein sequence ID" value="KKK94473.1"/>
    <property type="molecule type" value="Genomic_DNA"/>
</dbReference>
<feature type="region of interest" description="Disordered" evidence="1">
    <location>
        <begin position="122"/>
        <end position="159"/>
    </location>
</feature>
<evidence type="ECO:0000313" key="2">
    <source>
        <dbReference type="EMBL" id="KKK94473.1"/>
    </source>
</evidence>
<feature type="compositionally biased region" description="Basic and acidic residues" evidence="1">
    <location>
        <begin position="150"/>
        <end position="159"/>
    </location>
</feature>
<feature type="non-terminal residue" evidence="2">
    <location>
        <position position="1"/>
    </location>
</feature>
<comment type="caution">
    <text evidence="2">The sequence shown here is derived from an EMBL/GenBank/DDBJ whole genome shotgun (WGS) entry which is preliminary data.</text>
</comment>
<dbReference type="NCBIfam" id="TIGR03696">
    <property type="entry name" value="Rhs_assc_core"/>
    <property type="match status" value="1"/>
</dbReference>
<dbReference type="InterPro" id="IPR022385">
    <property type="entry name" value="Rhs_assc_core"/>
</dbReference>
<dbReference type="Gene3D" id="2.180.10.10">
    <property type="entry name" value="RHS repeat-associated core"/>
    <property type="match status" value="1"/>
</dbReference>
<protein>
    <recommendedName>
        <fullName evidence="3">RHS repeat-associated core domain-containing protein</fullName>
    </recommendedName>
</protein>
<feature type="compositionally biased region" description="Polar residues" evidence="1">
    <location>
        <begin position="122"/>
        <end position="142"/>
    </location>
</feature>